<keyword evidence="3" id="KW-0813">Transport</keyword>
<feature type="compositionally biased region" description="Basic and acidic residues" evidence="9">
    <location>
        <begin position="195"/>
        <end position="204"/>
    </location>
</feature>
<dbReference type="PANTHER" id="PTHR12952:SF0">
    <property type="entry name" value="PROTEIN SYS1 HOMOLOG"/>
    <property type="match status" value="1"/>
</dbReference>
<dbReference type="GO" id="GO:0034067">
    <property type="term" value="P:protein localization to Golgi apparatus"/>
    <property type="evidence" value="ECO:0007669"/>
    <property type="project" value="TreeGrafter"/>
</dbReference>
<evidence type="ECO:0000313" key="12">
    <source>
        <dbReference type="Proteomes" id="UP001175261"/>
    </source>
</evidence>
<feature type="transmembrane region" description="Helical" evidence="10">
    <location>
        <begin position="126"/>
        <end position="145"/>
    </location>
</feature>
<evidence type="ECO:0000256" key="5">
    <source>
        <dbReference type="ARBA" id="ARBA00022927"/>
    </source>
</evidence>
<feature type="transmembrane region" description="Helical" evidence="10">
    <location>
        <begin position="100"/>
        <end position="120"/>
    </location>
</feature>
<evidence type="ECO:0000256" key="1">
    <source>
        <dbReference type="ARBA" id="ARBA00004653"/>
    </source>
</evidence>
<comment type="similarity">
    <text evidence="2">Belongs to the SYS1 family.</text>
</comment>
<accession>A0AA39L5C4</accession>
<comment type="subcellular location">
    <subcellularLocation>
        <location evidence="1">Golgi apparatus membrane</location>
        <topology evidence="1">Multi-pass membrane protein</topology>
    </subcellularLocation>
</comment>
<evidence type="ECO:0000256" key="10">
    <source>
        <dbReference type="SAM" id="Phobius"/>
    </source>
</evidence>
<dbReference type="InterPro" id="IPR019185">
    <property type="entry name" value="Integral_membrane_SYS1-rel"/>
</dbReference>
<dbReference type="GO" id="GO:0043001">
    <property type="term" value="P:Golgi to plasma membrane protein transport"/>
    <property type="evidence" value="ECO:0007669"/>
    <property type="project" value="TreeGrafter"/>
</dbReference>
<feature type="transmembrane region" description="Helical" evidence="10">
    <location>
        <begin position="69"/>
        <end position="93"/>
    </location>
</feature>
<dbReference type="GO" id="GO:0000139">
    <property type="term" value="C:Golgi membrane"/>
    <property type="evidence" value="ECO:0007669"/>
    <property type="project" value="UniProtKB-SubCell"/>
</dbReference>
<dbReference type="Pfam" id="PF09801">
    <property type="entry name" value="SYS1"/>
    <property type="match status" value="1"/>
</dbReference>
<evidence type="ECO:0000256" key="9">
    <source>
        <dbReference type="SAM" id="MobiDB-lite"/>
    </source>
</evidence>
<dbReference type="GO" id="GO:0005802">
    <property type="term" value="C:trans-Golgi network"/>
    <property type="evidence" value="ECO:0007669"/>
    <property type="project" value="TreeGrafter"/>
</dbReference>
<evidence type="ECO:0000256" key="7">
    <source>
        <dbReference type="ARBA" id="ARBA00023034"/>
    </source>
</evidence>
<sequence>MARRRRPPRAGALTELPPLRIAAQIASLQALYYSTACILLLFTSLVSGAPFRFKMILGWDYMRGDNTQGWLLALVWLLDGGFFMSVAIVALVARSKLVPDFALTIHGLHVVFVTLATRSLPRHGMWWFTMLASSALSTALGIWGCRYRELQPIFFGGGGASAHERRQMLRQEPPDLEEGEDELGRRVSAASEEIEMTKLEPRPV</sequence>
<dbReference type="GO" id="GO:0005829">
    <property type="term" value="C:cytosol"/>
    <property type="evidence" value="ECO:0007669"/>
    <property type="project" value="GOC"/>
</dbReference>
<evidence type="ECO:0000256" key="6">
    <source>
        <dbReference type="ARBA" id="ARBA00022989"/>
    </source>
</evidence>
<dbReference type="AlphaFoldDB" id="A0AA39L5C4"/>
<evidence type="ECO:0000256" key="8">
    <source>
        <dbReference type="ARBA" id="ARBA00023136"/>
    </source>
</evidence>
<keyword evidence="7" id="KW-0333">Golgi apparatus</keyword>
<name>A0AA39L5C4_SARSR</name>
<keyword evidence="6 10" id="KW-1133">Transmembrane helix</keyword>
<organism evidence="11 12">
    <name type="scientific">Sarocladium strictum</name>
    <name type="common">Black bundle disease fungus</name>
    <name type="synonym">Acremonium strictum</name>
    <dbReference type="NCBI Taxonomy" id="5046"/>
    <lineage>
        <taxon>Eukaryota</taxon>
        <taxon>Fungi</taxon>
        <taxon>Dikarya</taxon>
        <taxon>Ascomycota</taxon>
        <taxon>Pezizomycotina</taxon>
        <taxon>Sordariomycetes</taxon>
        <taxon>Hypocreomycetidae</taxon>
        <taxon>Hypocreales</taxon>
        <taxon>Sarocladiaceae</taxon>
        <taxon>Sarocladium</taxon>
    </lineage>
</organism>
<dbReference type="EMBL" id="JAPDFR010000008">
    <property type="protein sequence ID" value="KAK0384560.1"/>
    <property type="molecule type" value="Genomic_DNA"/>
</dbReference>
<keyword evidence="12" id="KW-1185">Reference proteome</keyword>
<evidence type="ECO:0000256" key="3">
    <source>
        <dbReference type="ARBA" id="ARBA00022448"/>
    </source>
</evidence>
<proteinExistence type="inferred from homology"/>
<keyword evidence="5" id="KW-0653">Protein transport</keyword>
<feature type="transmembrane region" description="Helical" evidence="10">
    <location>
        <begin position="30"/>
        <end position="49"/>
    </location>
</feature>
<protein>
    <submittedName>
        <fullName evidence="11">Uncharacterized protein</fullName>
    </submittedName>
</protein>
<evidence type="ECO:0000256" key="4">
    <source>
        <dbReference type="ARBA" id="ARBA00022692"/>
    </source>
</evidence>
<dbReference type="PANTHER" id="PTHR12952">
    <property type="entry name" value="SYS1"/>
    <property type="match status" value="1"/>
</dbReference>
<keyword evidence="8 10" id="KW-0472">Membrane</keyword>
<comment type="caution">
    <text evidence="11">The sequence shown here is derived from an EMBL/GenBank/DDBJ whole genome shotgun (WGS) entry which is preliminary data.</text>
</comment>
<keyword evidence="4 10" id="KW-0812">Transmembrane</keyword>
<gene>
    <name evidence="11" type="ORF">NLU13_8646</name>
</gene>
<feature type="region of interest" description="Disordered" evidence="9">
    <location>
        <begin position="166"/>
        <end position="204"/>
    </location>
</feature>
<reference evidence="11" key="1">
    <citation type="submission" date="2022-10" db="EMBL/GenBank/DDBJ databases">
        <title>Determination and structural analysis of whole genome sequence of Sarocladium strictum F4-1.</title>
        <authorList>
            <person name="Hu L."/>
            <person name="Jiang Y."/>
        </authorList>
    </citation>
    <scope>NUCLEOTIDE SEQUENCE</scope>
    <source>
        <strain evidence="11">F4-1</strain>
    </source>
</reference>
<evidence type="ECO:0000313" key="11">
    <source>
        <dbReference type="EMBL" id="KAK0384560.1"/>
    </source>
</evidence>
<evidence type="ECO:0000256" key="2">
    <source>
        <dbReference type="ARBA" id="ARBA00008160"/>
    </source>
</evidence>
<dbReference type="GO" id="GO:0006895">
    <property type="term" value="P:Golgi to endosome transport"/>
    <property type="evidence" value="ECO:0007669"/>
    <property type="project" value="TreeGrafter"/>
</dbReference>
<dbReference type="Proteomes" id="UP001175261">
    <property type="component" value="Unassembled WGS sequence"/>
</dbReference>